<protein>
    <submittedName>
        <fullName evidence="1">Uncharacterized protein</fullName>
    </submittedName>
</protein>
<sequence>GNSEEFKILDHPLTELVLTNVKDGKKTLLESPEQILKSIWAHKKILTEEKFENLVQERDLLIYKIENTVNIPSKLTMSQTVVKLSEELQDESTFLKYQGELSRFKNELKDAKFKLNYYLNKIKTSLNEAIDNLDDNPIHLGDFKNSYLNLYSFSTKLKLVKENGWEVYREIASKLIDKDSLSDHDLSEIIQTLLNMSSNVEDYLN</sequence>
<dbReference type="EMBL" id="BARW01016743">
    <property type="protein sequence ID" value="GAI94623.1"/>
    <property type="molecule type" value="Genomic_DNA"/>
</dbReference>
<evidence type="ECO:0000313" key="1">
    <source>
        <dbReference type="EMBL" id="GAI94623.1"/>
    </source>
</evidence>
<proteinExistence type="predicted"/>
<name>X1SNV9_9ZZZZ</name>
<feature type="non-terminal residue" evidence="1">
    <location>
        <position position="1"/>
    </location>
</feature>
<dbReference type="AlphaFoldDB" id="X1SNV9"/>
<gene>
    <name evidence="1" type="ORF">S12H4_29078</name>
</gene>
<accession>X1SNV9</accession>
<comment type="caution">
    <text evidence="1">The sequence shown here is derived from an EMBL/GenBank/DDBJ whole genome shotgun (WGS) entry which is preliminary data.</text>
</comment>
<reference evidence="1" key="1">
    <citation type="journal article" date="2014" name="Front. Microbiol.">
        <title>High frequency of phylogenetically diverse reductive dehalogenase-homologous genes in deep subseafloor sedimentary metagenomes.</title>
        <authorList>
            <person name="Kawai M."/>
            <person name="Futagami T."/>
            <person name="Toyoda A."/>
            <person name="Takaki Y."/>
            <person name="Nishi S."/>
            <person name="Hori S."/>
            <person name="Arai W."/>
            <person name="Tsubouchi T."/>
            <person name="Morono Y."/>
            <person name="Uchiyama I."/>
            <person name="Ito T."/>
            <person name="Fujiyama A."/>
            <person name="Inagaki F."/>
            <person name="Takami H."/>
        </authorList>
    </citation>
    <scope>NUCLEOTIDE SEQUENCE</scope>
    <source>
        <strain evidence="1">Expedition CK06-06</strain>
    </source>
</reference>
<organism evidence="1">
    <name type="scientific">marine sediment metagenome</name>
    <dbReference type="NCBI Taxonomy" id="412755"/>
    <lineage>
        <taxon>unclassified sequences</taxon>
        <taxon>metagenomes</taxon>
        <taxon>ecological metagenomes</taxon>
    </lineage>
</organism>